<keyword evidence="2" id="KW-1185">Reference proteome</keyword>
<accession>A0ABN7ASD6</accession>
<sequence>MALCCSEFLVIYGFRSNQADGQQWRKFLNGAIDLLRSVQEPISLEGATRDVTCPKISGRFCPVLDRGGMGTTATIEGPSRSAFLVTSTSAAGLRQKLRIPDVRCERHLRPANLSYGSASRAFSKSRSLDGRLKPQNPIVIEEHT</sequence>
<dbReference type="Proteomes" id="UP001307889">
    <property type="component" value="Chromosome 5"/>
</dbReference>
<evidence type="ECO:0000313" key="2">
    <source>
        <dbReference type="Proteomes" id="UP001307889"/>
    </source>
</evidence>
<gene>
    <name evidence="1" type="ORF">NTJ_07071</name>
</gene>
<organism evidence="1 2">
    <name type="scientific">Nesidiocoris tenuis</name>
    <dbReference type="NCBI Taxonomy" id="355587"/>
    <lineage>
        <taxon>Eukaryota</taxon>
        <taxon>Metazoa</taxon>
        <taxon>Ecdysozoa</taxon>
        <taxon>Arthropoda</taxon>
        <taxon>Hexapoda</taxon>
        <taxon>Insecta</taxon>
        <taxon>Pterygota</taxon>
        <taxon>Neoptera</taxon>
        <taxon>Paraneoptera</taxon>
        <taxon>Hemiptera</taxon>
        <taxon>Heteroptera</taxon>
        <taxon>Panheteroptera</taxon>
        <taxon>Cimicomorpha</taxon>
        <taxon>Miridae</taxon>
        <taxon>Dicyphina</taxon>
        <taxon>Nesidiocoris</taxon>
    </lineage>
</organism>
<reference evidence="1 2" key="1">
    <citation type="submission" date="2023-09" db="EMBL/GenBank/DDBJ databases">
        <title>Nesidiocoris tenuis whole genome shotgun sequence.</title>
        <authorList>
            <person name="Shibata T."/>
            <person name="Shimoda M."/>
            <person name="Kobayashi T."/>
            <person name="Uehara T."/>
        </authorList>
    </citation>
    <scope>NUCLEOTIDE SEQUENCE [LARGE SCALE GENOMIC DNA]</scope>
    <source>
        <strain evidence="1 2">Japan</strain>
    </source>
</reference>
<protein>
    <submittedName>
        <fullName evidence="1">Uncharacterized protein</fullName>
    </submittedName>
</protein>
<name>A0ABN7ASD6_9HEMI</name>
<proteinExistence type="predicted"/>
<dbReference type="EMBL" id="AP028913">
    <property type="protein sequence ID" value="BES94262.1"/>
    <property type="molecule type" value="Genomic_DNA"/>
</dbReference>
<evidence type="ECO:0000313" key="1">
    <source>
        <dbReference type="EMBL" id="BES94262.1"/>
    </source>
</evidence>